<accession>A0AAN9K116</accession>
<dbReference type="Proteomes" id="UP001367508">
    <property type="component" value="Unassembled WGS sequence"/>
</dbReference>
<sequence length="82" mass="8777">MSASHLPALSSSSKLRQSFLEPTVNSPPHFGIDVEGSKFPSKPSGLLYSAFNIRDNLRSFQALPSSGSFIKSICGVSHIKAI</sequence>
<proteinExistence type="predicted"/>
<protein>
    <submittedName>
        <fullName evidence="1">Uncharacterized protein</fullName>
    </submittedName>
</protein>
<dbReference type="AlphaFoldDB" id="A0AAN9K116"/>
<gene>
    <name evidence="1" type="ORF">VNO77_42121</name>
</gene>
<organism evidence="1 2">
    <name type="scientific">Canavalia gladiata</name>
    <name type="common">Sword bean</name>
    <name type="synonym">Dolichos gladiatus</name>
    <dbReference type="NCBI Taxonomy" id="3824"/>
    <lineage>
        <taxon>Eukaryota</taxon>
        <taxon>Viridiplantae</taxon>
        <taxon>Streptophyta</taxon>
        <taxon>Embryophyta</taxon>
        <taxon>Tracheophyta</taxon>
        <taxon>Spermatophyta</taxon>
        <taxon>Magnoliopsida</taxon>
        <taxon>eudicotyledons</taxon>
        <taxon>Gunneridae</taxon>
        <taxon>Pentapetalae</taxon>
        <taxon>rosids</taxon>
        <taxon>fabids</taxon>
        <taxon>Fabales</taxon>
        <taxon>Fabaceae</taxon>
        <taxon>Papilionoideae</taxon>
        <taxon>50 kb inversion clade</taxon>
        <taxon>NPAAA clade</taxon>
        <taxon>indigoferoid/millettioid clade</taxon>
        <taxon>Phaseoleae</taxon>
        <taxon>Canavalia</taxon>
    </lineage>
</organism>
<reference evidence="1 2" key="1">
    <citation type="submission" date="2024-01" db="EMBL/GenBank/DDBJ databases">
        <title>The genomes of 5 underutilized Papilionoideae crops provide insights into root nodulation and disease resistanc.</title>
        <authorList>
            <person name="Jiang F."/>
        </authorList>
    </citation>
    <scope>NUCLEOTIDE SEQUENCE [LARGE SCALE GENOMIC DNA]</scope>
    <source>
        <strain evidence="1">LVBAO_FW01</strain>
        <tissue evidence="1">Leaves</tissue>
    </source>
</reference>
<name>A0AAN9K116_CANGL</name>
<comment type="caution">
    <text evidence="1">The sequence shown here is derived from an EMBL/GenBank/DDBJ whole genome shotgun (WGS) entry which is preliminary data.</text>
</comment>
<dbReference type="EMBL" id="JAYMYQ010000010">
    <property type="protein sequence ID" value="KAK7308513.1"/>
    <property type="molecule type" value="Genomic_DNA"/>
</dbReference>
<evidence type="ECO:0000313" key="2">
    <source>
        <dbReference type="Proteomes" id="UP001367508"/>
    </source>
</evidence>
<keyword evidence="2" id="KW-1185">Reference proteome</keyword>
<evidence type="ECO:0000313" key="1">
    <source>
        <dbReference type="EMBL" id="KAK7308513.1"/>
    </source>
</evidence>